<protein>
    <submittedName>
        <fullName evidence="2">Uncharacterized protein</fullName>
    </submittedName>
</protein>
<evidence type="ECO:0000313" key="2">
    <source>
        <dbReference type="EMBL" id="KAK6192332.1"/>
    </source>
</evidence>
<comment type="caution">
    <text evidence="2">The sequence shown here is derived from an EMBL/GenBank/DDBJ whole genome shotgun (WGS) entry which is preliminary data.</text>
</comment>
<dbReference type="AlphaFoldDB" id="A0AAN8Q924"/>
<dbReference type="Proteomes" id="UP001347796">
    <property type="component" value="Unassembled WGS sequence"/>
</dbReference>
<evidence type="ECO:0000313" key="3">
    <source>
        <dbReference type="Proteomes" id="UP001347796"/>
    </source>
</evidence>
<name>A0AAN8Q924_PATCE</name>
<proteinExistence type="predicted"/>
<accession>A0AAN8Q924</accession>
<dbReference type="EMBL" id="JAZGQO010000002">
    <property type="protein sequence ID" value="KAK6192332.1"/>
    <property type="molecule type" value="Genomic_DNA"/>
</dbReference>
<gene>
    <name evidence="2" type="ORF">SNE40_003817</name>
</gene>
<feature type="region of interest" description="Disordered" evidence="1">
    <location>
        <begin position="437"/>
        <end position="458"/>
    </location>
</feature>
<organism evidence="2 3">
    <name type="scientific">Patella caerulea</name>
    <name type="common">Rayed Mediterranean limpet</name>
    <dbReference type="NCBI Taxonomy" id="87958"/>
    <lineage>
        <taxon>Eukaryota</taxon>
        <taxon>Metazoa</taxon>
        <taxon>Spiralia</taxon>
        <taxon>Lophotrochozoa</taxon>
        <taxon>Mollusca</taxon>
        <taxon>Gastropoda</taxon>
        <taxon>Patellogastropoda</taxon>
        <taxon>Patelloidea</taxon>
        <taxon>Patellidae</taxon>
        <taxon>Patella</taxon>
    </lineage>
</organism>
<evidence type="ECO:0000256" key="1">
    <source>
        <dbReference type="SAM" id="MobiDB-lite"/>
    </source>
</evidence>
<keyword evidence="3" id="KW-1185">Reference proteome</keyword>
<sequence>MAQSQDSNLTREVVNEIKGIMSTSNLEYQQEICHDVLGYDPSVRPNHSSPVTSAAPPYRYIPGNYSFTPQPILQPHSTPSSSTVTNVNSYSIPPSFQPVYSNPPSSTVTNVNSYSIPPSCQPVYSNPPWRYASYSPTYVTSALSTPRLSTFSGDGNKGDVLYNQWRLEIMGLQQEGSHSVPVIINTIRRAARGTAAEFLIGINPQTVDEVFMHFDPLFGDILSVEVLMNKLYTSKQQENESISSWACKIKHIVSKLITADILVEPASNKILKDRFWHGLSNSQVKSNTRHILDADVSFSVLMTAVRKAEEEMNIFPATFNFANSPFHLTSTTSNSSDTFQNKILLQISGLSEQLKTVNSRISDMEHQMQKPRQRYYRQPPSQFNSSNIRDPHHQVHVPPFPPPPLFNPAFRPPNQFSNTSNYRPRVTPICYACQQPGHRRGDRECTLNSQGLIPRGGR</sequence>
<reference evidence="2 3" key="1">
    <citation type="submission" date="2024-01" db="EMBL/GenBank/DDBJ databases">
        <title>The genome of the rayed Mediterranean limpet Patella caerulea (Linnaeus, 1758).</title>
        <authorList>
            <person name="Anh-Thu Weber A."/>
            <person name="Halstead-Nussloch G."/>
        </authorList>
    </citation>
    <scope>NUCLEOTIDE SEQUENCE [LARGE SCALE GENOMIC DNA]</scope>
    <source>
        <strain evidence="2">AATW-2023a</strain>
        <tissue evidence="2">Whole specimen</tissue>
    </source>
</reference>